<evidence type="ECO:0000313" key="2">
    <source>
        <dbReference type="Proteomes" id="UP000824533"/>
    </source>
</evidence>
<accession>A0ACC1CIA0</accession>
<keyword evidence="2" id="KW-1185">Reference proteome</keyword>
<protein>
    <submittedName>
        <fullName evidence="1">Uncharacterized protein</fullName>
    </submittedName>
</protein>
<reference evidence="1 2" key="1">
    <citation type="journal article" date="2021" name="Front. Genet.">
        <title>Chromosome-Level Genome Assembly Reveals Significant Gene Expansion in the Toll and IMD Signaling Pathways of Dendrolimus kikuchii.</title>
        <authorList>
            <person name="Zhou J."/>
            <person name="Wu P."/>
            <person name="Xiong Z."/>
            <person name="Liu N."/>
            <person name="Zhao N."/>
            <person name="Ji M."/>
            <person name="Qiu Y."/>
            <person name="Yang B."/>
        </authorList>
    </citation>
    <scope>NUCLEOTIDE SEQUENCE [LARGE SCALE GENOMIC DNA]</scope>
    <source>
        <strain evidence="1">Ann1</strain>
    </source>
</reference>
<proteinExistence type="predicted"/>
<gene>
    <name evidence="1" type="ORF">K1T71_012864</name>
</gene>
<dbReference type="EMBL" id="CM034410">
    <property type="protein sequence ID" value="KAJ0171314.1"/>
    <property type="molecule type" value="Genomic_DNA"/>
</dbReference>
<evidence type="ECO:0000313" key="1">
    <source>
        <dbReference type="EMBL" id="KAJ0171314.1"/>
    </source>
</evidence>
<comment type="caution">
    <text evidence="1">The sequence shown here is derived from an EMBL/GenBank/DDBJ whole genome shotgun (WGS) entry which is preliminary data.</text>
</comment>
<dbReference type="Proteomes" id="UP000824533">
    <property type="component" value="Linkage Group LG24"/>
</dbReference>
<organism evidence="1 2">
    <name type="scientific">Dendrolimus kikuchii</name>
    <dbReference type="NCBI Taxonomy" id="765133"/>
    <lineage>
        <taxon>Eukaryota</taxon>
        <taxon>Metazoa</taxon>
        <taxon>Ecdysozoa</taxon>
        <taxon>Arthropoda</taxon>
        <taxon>Hexapoda</taxon>
        <taxon>Insecta</taxon>
        <taxon>Pterygota</taxon>
        <taxon>Neoptera</taxon>
        <taxon>Endopterygota</taxon>
        <taxon>Lepidoptera</taxon>
        <taxon>Glossata</taxon>
        <taxon>Ditrysia</taxon>
        <taxon>Bombycoidea</taxon>
        <taxon>Lasiocampidae</taxon>
        <taxon>Dendrolimus</taxon>
    </lineage>
</organism>
<sequence length="159" mass="18042">MGKFPYYTDSEETEATSASSVENTKKKKLSILKRSSGNVKKKKCKLHTKSEPDDSDYRSRSKSSIRSKFKPRGILKYDRERESTASEEEEESEPIRSLDRCFVGRVPRPSGSKPGRGGGVSIIVRRNVNSRFQCLEPQVSTSSNKRRKSSGRLSKKRSY</sequence>
<name>A0ACC1CIA0_9NEOP</name>